<gene>
    <name evidence="2" type="ORF">SELMODRAFT_416083</name>
</gene>
<dbReference type="Proteomes" id="UP000001514">
    <property type="component" value="Unassembled WGS sequence"/>
</dbReference>
<feature type="domain" description="Phytocyanin" evidence="1">
    <location>
        <begin position="128"/>
        <end position="224"/>
    </location>
</feature>
<keyword evidence="3" id="KW-1185">Reference proteome</keyword>
<dbReference type="AlphaFoldDB" id="D8RY11"/>
<dbReference type="PANTHER" id="PTHR33021">
    <property type="entry name" value="BLUE COPPER PROTEIN"/>
    <property type="match status" value="1"/>
</dbReference>
<dbReference type="InterPro" id="IPR003245">
    <property type="entry name" value="Phytocyanin_dom"/>
</dbReference>
<dbReference type="Pfam" id="PF02298">
    <property type="entry name" value="Cu_bind_like"/>
    <property type="match status" value="1"/>
</dbReference>
<evidence type="ECO:0000313" key="3">
    <source>
        <dbReference type="Proteomes" id="UP000001514"/>
    </source>
</evidence>
<reference evidence="2 3" key="1">
    <citation type="journal article" date="2011" name="Science">
        <title>The Selaginella genome identifies genetic changes associated with the evolution of vascular plants.</title>
        <authorList>
            <person name="Banks J.A."/>
            <person name="Nishiyama T."/>
            <person name="Hasebe M."/>
            <person name="Bowman J.L."/>
            <person name="Gribskov M."/>
            <person name="dePamphilis C."/>
            <person name="Albert V.A."/>
            <person name="Aono N."/>
            <person name="Aoyama T."/>
            <person name="Ambrose B.A."/>
            <person name="Ashton N.W."/>
            <person name="Axtell M.J."/>
            <person name="Barker E."/>
            <person name="Barker M.S."/>
            <person name="Bennetzen J.L."/>
            <person name="Bonawitz N.D."/>
            <person name="Chapple C."/>
            <person name="Cheng C."/>
            <person name="Correa L.G."/>
            <person name="Dacre M."/>
            <person name="DeBarry J."/>
            <person name="Dreyer I."/>
            <person name="Elias M."/>
            <person name="Engstrom E.M."/>
            <person name="Estelle M."/>
            <person name="Feng L."/>
            <person name="Finet C."/>
            <person name="Floyd S.K."/>
            <person name="Frommer W.B."/>
            <person name="Fujita T."/>
            <person name="Gramzow L."/>
            <person name="Gutensohn M."/>
            <person name="Harholt J."/>
            <person name="Hattori M."/>
            <person name="Heyl A."/>
            <person name="Hirai T."/>
            <person name="Hiwatashi Y."/>
            <person name="Ishikawa M."/>
            <person name="Iwata M."/>
            <person name="Karol K.G."/>
            <person name="Koehler B."/>
            <person name="Kolukisaoglu U."/>
            <person name="Kubo M."/>
            <person name="Kurata T."/>
            <person name="Lalonde S."/>
            <person name="Li K."/>
            <person name="Li Y."/>
            <person name="Litt A."/>
            <person name="Lyons E."/>
            <person name="Manning G."/>
            <person name="Maruyama T."/>
            <person name="Michael T.P."/>
            <person name="Mikami K."/>
            <person name="Miyazaki S."/>
            <person name="Morinaga S."/>
            <person name="Murata T."/>
            <person name="Mueller-Roeber B."/>
            <person name="Nelson D.R."/>
            <person name="Obara M."/>
            <person name="Oguri Y."/>
            <person name="Olmstead R.G."/>
            <person name="Onodera N."/>
            <person name="Petersen B.L."/>
            <person name="Pils B."/>
            <person name="Prigge M."/>
            <person name="Rensing S.A."/>
            <person name="Riano-Pachon D.M."/>
            <person name="Roberts A.W."/>
            <person name="Sato Y."/>
            <person name="Scheller H.V."/>
            <person name="Schulz B."/>
            <person name="Schulz C."/>
            <person name="Shakirov E.V."/>
            <person name="Shibagaki N."/>
            <person name="Shinohara N."/>
            <person name="Shippen D.E."/>
            <person name="Soerensen I."/>
            <person name="Sotooka R."/>
            <person name="Sugimoto N."/>
            <person name="Sugita M."/>
            <person name="Sumikawa N."/>
            <person name="Tanurdzic M."/>
            <person name="Theissen G."/>
            <person name="Ulvskov P."/>
            <person name="Wakazuki S."/>
            <person name="Weng J.K."/>
            <person name="Willats W.W."/>
            <person name="Wipf D."/>
            <person name="Wolf P.G."/>
            <person name="Yang L."/>
            <person name="Zimmer A.D."/>
            <person name="Zhu Q."/>
            <person name="Mitros T."/>
            <person name="Hellsten U."/>
            <person name="Loque D."/>
            <person name="Otillar R."/>
            <person name="Salamov A."/>
            <person name="Schmutz J."/>
            <person name="Shapiro H."/>
            <person name="Lindquist E."/>
            <person name="Lucas S."/>
            <person name="Rokhsar D."/>
            <person name="Grigoriev I.V."/>
        </authorList>
    </citation>
    <scope>NUCLEOTIDE SEQUENCE [LARGE SCALE GENOMIC DNA]</scope>
</reference>
<dbReference type="PANTHER" id="PTHR33021:SF499">
    <property type="entry name" value="OS12G0150500 PROTEIN"/>
    <property type="match status" value="1"/>
</dbReference>
<dbReference type="Gramene" id="EFJ23017">
    <property type="protein sequence ID" value="EFJ23017"/>
    <property type="gene ID" value="SELMODRAFT_416083"/>
</dbReference>
<sequence>MAAIASFVPVASIRARGSEQRIRSSSPSLSVASSSSQKDAVMDLISSSTAKGKAWWSPLFNFSSSSQQQDWAAQDDAKELAPNVDLAAKNTSDKFRILRQRLKGLDAHHDTIESACTEVHRDEKASAALYKVGDNLGWNLNVNYTQWAAKYPFALGDSVVFVFSGSHSVLMVNEIDYVLCNIHNPVQGLLSGRAITLAARKNFFICGIPGHCITGMKVAIYASVASSSQSVASDFSSPSSSARSSFPDFGARHGPALPTSLGLLALLLVI</sequence>
<dbReference type="CDD" id="cd04216">
    <property type="entry name" value="Phytocyanin"/>
    <property type="match status" value="1"/>
</dbReference>
<dbReference type="SUPFAM" id="SSF49503">
    <property type="entry name" value="Cupredoxins"/>
    <property type="match status" value="1"/>
</dbReference>
<dbReference type="HOGENOM" id="CLU_1032082_0_0_1"/>
<proteinExistence type="predicted"/>
<protein>
    <recommendedName>
        <fullName evidence="1">Phytocyanin domain-containing protein</fullName>
    </recommendedName>
</protein>
<dbReference type="InterPro" id="IPR039391">
    <property type="entry name" value="Phytocyanin-like"/>
</dbReference>
<dbReference type="InterPro" id="IPR008972">
    <property type="entry name" value="Cupredoxin"/>
</dbReference>
<dbReference type="STRING" id="88036.D8RY11"/>
<dbReference type="InParanoid" id="D8RY11"/>
<organism evidence="3">
    <name type="scientific">Selaginella moellendorffii</name>
    <name type="common">Spikemoss</name>
    <dbReference type="NCBI Taxonomy" id="88036"/>
    <lineage>
        <taxon>Eukaryota</taxon>
        <taxon>Viridiplantae</taxon>
        <taxon>Streptophyta</taxon>
        <taxon>Embryophyta</taxon>
        <taxon>Tracheophyta</taxon>
        <taxon>Lycopodiopsida</taxon>
        <taxon>Selaginellales</taxon>
        <taxon>Selaginellaceae</taxon>
        <taxon>Selaginella</taxon>
    </lineage>
</organism>
<dbReference type="eggNOG" id="ENOG502SUEY">
    <property type="taxonomic scope" value="Eukaryota"/>
</dbReference>
<evidence type="ECO:0000313" key="2">
    <source>
        <dbReference type="EMBL" id="EFJ23017.1"/>
    </source>
</evidence>
<evidence type="ECO:0000259" key="1">
    <source>
        <dbReference type="PROSITE" id="PS51485"/>
    </source>
</evidence>
<accession>D8RY11</accession>
<dbReference type="Gene3D" id="2.60.40.420">
    <property type="entry name" value="Cupredoxins - blue copper proteins"/>
    <property type="match status" value="1"/>
</dbReference>
<dbReference type="KEGG" id="smo:SELMODRAFT_416083"/>
<dbReference type="GO" id="GO:0009055">
    <property type="term" value="F:electron transfer activity"/>
    <property type="evidence" value="ECO:0007669"/>
    <property type="project" value="InterPro"/>
</dbReference>
<dbReference type="GO" id="GO:0005886">
    <property type="term" value="C:plasma membrane"/>
    <property type="evidence" value="ECO:0000318"/>
    <property type="project" value="GO_Central"/>
</dbReference>
<dbReference type="PROSITE" id="PS51485">
    <property type="entry name" value="PHYTOCYANIN"/>
    <property type="match status" value="1"/>
</dbReference>
<name>D8RY11_SELML</name>
<dbReference type="EMBL" id="GL377594">
    <property type="protein sequence ID" value="EFJ23017.1"/>
    <property type="molecule type" value="Genomic_DNA"/>
</dbReference>